<accession>A0A0J6XXL5</accession>
<protein>
    <submittedName>
        <fullName evidence="1">Uncharacterized protein</fullName>
    </submittedName>
</protein>
<dbReference type="Proteomes" id="UP000054565">
    <property type="component" value="Unassembled WGS sequence"/>
</dbReference>
<evidence type="ECO:0000313" key="1">
    <source>
        <dbReference type="EMBL" id="KMP00155.1"/>
    </source>
</evidence>
<dbReference type="AlphaFoldDB" id="A0A0J6XXL5"/>
<dbReference type="EMBL" id="DS028093">
    <property type="protein sequence ID" value="KMP00155.1"/>
    <property type="molecule type" value="Genomic_DNA"/>
</dbReference>
<organism evidence="1 2">
    <name type="scientific">Coccidioides immitis RMSCC 2394</name>
    <dbReference type="NCBI Taxonomy" id="404692"/>
    <lineage>
        <taxon>Eukaryota</taxon>
        <taxon>Fungi</taxon>
        <taxon>Dikarya</taxon>
        <taxon>Ascomycota</taxon>
        <taxon>Pezizomycotina</taxon>
        <taxon>Eurotiomycetes</taxon>
        <taxon>Eurotiomycetidae</taxon>
        <taxon>Onygenales</taxon>
        <taxon>Onygenaceae</taxon>
        <taxon>Coccidioides</taxon>
    </lineage>
</organism>
<sequence length="132" mass="14629">MLCLPVQLLPTGPRVAIKPGRGHAKDELRGERPAEARVIASAPSRAAEWKRSRFSLPVDVLYDIDVFPCEGKNDIVEDQTGGNRRGIEAADATAISKRLRRRRSWWARGAFVACRALLRLKNLDPDEGHCSG</sequence>
<proteinExistence type="predicted"/>
<name>A0A0J6XXL5_COCIT</name>
<gene>
    <name evidence="1" type="ORF">CIRG_00297</name>
</gene>
<evidence type="ECO:0000313" key="2">
    <source>
        <dbReference type="Proteomes" id="UP000054565"/>
    </source>
</evidence>
<reference evidence="2" key="1">
    <citation type="journal article" date="2010" name="Genome Res.">
        <title>Population genomic sequencing of Coccidioides fungi reveals recent hybridization and transposon control.</title>
        <authorList>
            <person name="Neafsey D.E."/>
            <person name="Barker B.M."/>
            <person name="Sharpton T.J."/>
            <person name="Stajich J.E."/>
            <person name="Park D.J."/>
            <person name="Whiston E."/>
            <person name="Hung C.-Y."/>
            <person name="McMahan C."/>
            <person name="White J."/>
            <person name="Sykes S."/>
            <person name="Heiman D."/>
            <person name="Young S."/>
            <person name="Zeng Q."/>
            <person name="Abouelleil A."/>
            <person name="Aftuck L."/>
            <person name="Bessette D."/>
            <person name="Brown A."/>
            <person name="FitzGerald M."/>
            <person name="Lui A."/>
            <person name="Macdonald J.P."/>
            <person name="Priest M."/>
            <person name="Orbach M.J."/>
            <person name="Galgiani J.N."/>
            <person name="Kirkland T.N."/>
            <person name="Cole G.T."/>
            <person name="Birren B.W."/>
            <person name="Henn M.R."/>
            <person name="Taylor J.W."/>
            <person name="Rounsley S.D."/>
        </authorList>
    </citation>
    <scope>NUCLEOTIDE SEQUENCE [LARGE SCALE GENOMIC DNA]</scope>
    <source>
        <strain evidence="2">RMSCC 2394</strain>
    </source>
</reference>